<gene>
    <name evidence="3" type="ORF">J2I46_21735</name>
</gene>
<proteinExistence type="predicted"/>
<dbReference type="RefSeq" id="WP_207331177.1">
    <property type="nucleotide sequence ID" value="NZ_JAFMYW010000007.1"/>
</dbReference>
<sequence>MAFTSEKKFGYSDGQHVGWYGDGLAIFVRVQNGTVRTVGKEMNPAAANPQKIGKLARSWMKYILPAIASDFDNFVAGENENGAADTSEPYSAFVITLPVGSAFIRPNLTATTTPGTTTPGTTTPGTTTPGTTTPGTTTGSGLTDTGTGGTTGGTTTTKKMNWKTIGIVTGAVVVVVVVGYYAFKKKAFK</sequence>
<dbReference type="Proteomes" id="UP000664628">
    <property type="component" value="Unassembled WGS sequence"/>
</dbReference>
<keyword evidence="2" id="KW-0812">Transmembrane</keyword>
<evidence type="ECO:0000256" key="1">
    <source>
        <dbReference type="SAM" id="MobiDB-lite"/>
    </source>
</evidence>
<comment type="caution">
    <text evidence="3">The sequence shown here is derived from an EMBL/GenBank/DDBJ whole genome shotgun (WGS) entry which is preliminary data.</text>
</comment>
<reference evidence="3 4" key="1">
    <citation type="submission" date="2021-03" db="EMBL/GenBank/DDBJ databases">
        <title>Fibrella sp. HMF5405 genome sequencing and assembly.</title>
        <authorList>
            <person name="Kang H."/>
            <person name="Kim H."/>
            <person name="Bae S."/>
            <person name="Joh K."/>
        </authorList>
    </citation>
    <scope>NUCLEOTIDE SEQUENCE [LARGE SCALE GENOMIC DNA]</scope>
    <source>
        <strain evidence="3 4">HMF5405</strain>
    </source>
</reference>
<evidence type="ECO:0008006" key="5">
    <source>
        <dbReference type="Google" id="ProtNLM"/>
    </source>
</evidence>
<feature type="region of interest" description="Disordered" evidence="1">
    <location>
        <begin position="108"/>
        <end position="156"/>
    </location>
</feature>
<protein>
    <recommendedName>
        <fullName evidence="5">LPXTG cell wall anchor domain-containing protein</fullName>
    </recommendedName>
</protein>
<evidence type="ECO:0000313" key="3">
    <source>
        <dbReference type="EMBL" id="MBO0951222.1"/>
    </source>
</evidence>
<accession>A0ABS3JMJ1</accession>
<evidence type="ECO:0000256" key="2">
    <source>
        <dbReference type="SAM" id="Phobius"/>
    </source>
</evidence>
<organism evidence="3 4">
    <name type="scientific">Fibrella forsythiae</name>
    <dbReference type="NCBI Taxonomy" id="2817061"/>
    <lineage>
        <taxon>Bacteria</taxon>
        <taxon>Pseudomonadati</taxon>
        <taxon>Bacteroidota</taxon>
        <taxon>Cytophagia</taxon>
        <taxon>Cytophagales</taxon>
        <taxon>Spirosomataceae</taxon>
        <taxon>Fibrella</taxon>
    </lineage>
</organism>
<dbReference type="EMBL" id="JAFMYW010000007">
    <property type="protein sequence ID" value="MBO0951222.1"/>
    <property type="molecule type" value="Genomic_DNA"/>
</dbReference>
<feature type="transmembrane region" description="Helical" evidence="2">
    <location>
        <begin position="164"/>
        <end position="183"/>
    </location>
</feature>
<name>A0ABS3JMJ1_9BACT</name>
<evidence type="ECO:0000313" key="4">
    <source>
        <dbReference type="Proteomes" id="UP000664628"/>
    </source>
</evidence>
<keyword evidence="4" id="KW-1185">Reference proteome</keyword>
<keyword evidence="2" id="KW-1133">Transmembrane helix</keyword>
<feature type="compositionally biased region" description="Low complexity" evidence="1">
    <location>
        <begin position="109"/>
        <end position="145"/>
    </location>
</feature>
<keyword evidence="2" id="KW-0472">Membrane</keyword>